<evidence type="ECO:0000313" key="8">
    <source>
        <dbReference type="EMBL" id="AUN95224.1"/>
    </source>
</evidence>
<dbReference type="KEGG" id="atw:C0099_09960"/>
<proteinExistence type="predicted"/>
<dbReference type="SUPFAM" id="SSF54197">
    <property type="entry name" value="HIT-like"/>
    <property type="match status" value="1"/>
</dbReference>
<dbReference type="PANTHER" id="PTHR42997">
    <property type="entry name" value="HIT FAMILY HYDROLASE"/>
    <property type="match status" value="1"/>
</dbReference>
<dbReference type="AlphaFoldDB" id="A0A2I6S7J3"/>
<keyword evidence="9" id="KW-1185">Reference proteome</keyword>
<feature type="binding site" evidence="5">
    <location>
        <begin position="90"/>
        <end position="93"/>
    </location>
    <ligand>
        <name>substrate</name>
    </ligand>
</feature>
<keyword evidence="1" id="KW-0547">Nucleotide-binding</keyword>
<dbReference type="OrthoDB" id="9784774at2"/>
<protein>
    <submittedName>
        <fullName evidence="8">HIT family protein</fullName>
    </submittedName>
</protein>
<dbReference type="InterPro" id="IPR052908">
    <property type="entry name" value="AP-4-A_phosphorylase"/>
</dbReference>
<dbReference type="EMBL" id="CP025682">
    <property type="protein sequence ID" value="AUN95224.1"/>
    <property type="molecule type" value="Genomic_DNA"/>
</dbReference>
<dbReference type="Gene3D" id="3.30.428.10">
    <property type="entry name" value="HIT-like"/>
    <property type="match status" value="1"/>
</dbReference>
<dbReference type="PRINTS" id="PR00332">
    <property type="entry name" value="HISTRIAD"/>
</dbReference>
<gene>
    <name evidence="8" type="ORF">C0099_09960</name>
</gene>
<feature type="binding site" evidence="5">
    <location>
        <position position="99"/>
    </location>
    <ligand>
        <name>substrate</name>
    </ligand>
</feature>
<dbReference type="PROSITE" id="PS00892">
    <property type="entry name" value="HIT_1"/>
    <property type="match status" value="1"/>
</dbReference>
<evidence type="ECO:0000256" key="6">
    <source>
        <dbReference type="PROSITE-ProRule" id="PRU00464"/>
    </source>
</evidence>
<dbReference type="InterPro" id="IPR039383">
    <property type="entry name" value="FHIT"/>
</dbReference>
<dbReference type="CDD" id="cd01275">
    <property type="entry name" value="FHIT"/>
    <property type="match status" value="1"/>
</dbReference>
<dbReference type="InterPro" id="IPR036265">
    <property type="entry name" value="HIT-like_sf"/>
</dbReference>
<organism evidence="8 9">
    <name type="scientific">Pseudazoarcus pumilus</name>
    <dbReference type="NCBI Taxonomy" id="2067960"/>
    <lineage>
        <taxon>Bacteria</taxon>
        <taxon>Pseudomonadati</taxon>
        <taxon>Pseudomonadota</taxon>
        <taxon>Betaproteobacteria</taxon>
        <taxon>Rhodocyclales</taxon>
        <taxon>Zoogloeaceae</taxon>
        <taxon>Pseudazoarcus</taxon>
    </lineage>
</organism>
<dbReference type="PANTHER" id="PTHR42997:SF1">
    <property type="entry name" value="AP-4-A PHOSPHORYLASE"/>
    <property type="match status" value="1"/>
</dbReference>
<feature type="active site" description="Tele-AMP-histidine intermediate" evidence="3">
    <location>
        <position position="97"/>
    </location>
</feature>
<dbReference type="InterPro" id="IPR019808">
    <property type="entry name" value="Histidine_triad_CS"/>
</dbReference>
<keyword evidence="2" id="KW-0378">Hydrolase</keyword>
<dbReference type="PROSITE" id="PS51084">
    <property type="entry name" value="HIT_2"/>
    <property type="match status" value="1"/>
</dbReference>
<evidence type="ECO:0000313" key="9">
    <source>
        <dbReference type="Proteomes" id="UP000242205"/>
    </source>
</evidence>
<dbReference type="Pfam" id="PF01230">
    <property type="entry name" value="HIT"/>
    <property type="match status" value="1"/>
</dbReference>
<accession>A0A2I6S7J3</accession>
<sequence>MRDVVCPFCDLPDSRVVLANDLAFVLRDAYPVSPGHTLVIPRRHVASYADVKPAEREAMFALLDLARHELAATFAVDGFNIGINDGRAAGQTVMHVHMHLIPRFVGDVADPRGGVRWVIPAKARYWD</sequence>
<dbReference type="GO" id="GO:0000166">
    <property type="term" value="F:nucleotide binding"/>
    <property type="evidence" value="ECO:0007669"/>
    <property type="project" value="UniProtKB-KW"/>
</dbReference>
<evidence type="ECO:0000256" key="4">
    <source>
        <dbReference type="PIRSR" id="PIRSR601310-3"/>
    </source>
</evidence>
<evidence type="ECO:0000259" key="7">
    <source>
        <dbReference type="PROSITE" id="PS51084"/>
    </source>
</evidence>
<evidence type="ECO:0000256" key="2">
    <source>
        <dbReference type="ARBA" id="ARBA00022801"/>
    </source>
</evidence>
<feature type="short sequence motif" description="Histidine triad motif" evidence="4 6">
    <location>
        <begin position="95"/>
        <end position="99"/>
    </location>
</feature>
<evidence type="ECO:0000256" key="5">
    <source>
        <dbReference type="PIRSR" id="PIRSR639383-2"/>
    </source>
</evidence>
<dbReference type="InterPro" id="IPR011146">
    <property type="entry name" value="HIT-like"/>
</dbReference>
<dbReference type="RefSeq" id="WP_102247290.1">
    <property type="nucleotide sequence ID" value="NZ_CP025682.1"/>
</dbReference>
<dbReference type="InterPro" id="IPR001310">
    <property type="entry name" value="Histidine_triad_HIT"/>
</dbReference>
<evidence type="ECO:0000256" key="1">
    <source>
        <dbReference type="ARBA" id="ARBA00022741"/>
    </source>
</evidence>
<name>A0A2I6S7J3_9RHOO</name>
<dbReference type="Proteomes" id="UP000242205">
    <property type="component" value="Chromosome"/>
</dbReference>
<evidence type="ECO:0000256" key="3">
    <source>
        <dbReference type="PIRSR" id="PIRSR601310-1"/>
    </source>
</evidence>
<dbReference type="GO" id="GO:0016787">
    <property type="term" value="F:hydrolase activity"/>
    <property type="evidence" value="ECO:0007669"/>
    <property type="project" value="UniProtKB-KW"/>
</dbReference>
<reference evidence="8 9" key="1">
    <citation type="submission" date="2018-01" db="EMBL/GenBank/DDBJ databases">
        <authorList>
            <person name="Fu G.-Y."/>
        </authorList>
    </citation>
    <scope>NUCLEOTIDE SEQUENCE [LARGE SCALE GENOMIC DNA]</scope>
    <source>
        <strain evidence="8 9">SY39</strain>
    </source>
</reference>
<feature type="domain" description="HIT" evidence="7">
    <location>
        <begin position="4"/>
        <end position="110"/>
    </location>
</feature>